<evidence type="ECO:0000313" key="3">
    <source>
        <dbReference type="Proteomes" id="UP000230973"/>
    </source>
</evidence>
<feature type="compositionally biased region" description="Basic and acidic residues" evidence="1">
    <location>
        <begin position="164"/>
        <end position="173"/>
    </location>
</feature>
<proteinExistence type="predicted"/>
<reference evidence="3" key="1">
    <citation type="submission" date="2017-09" db="EMBL/GenBank/DDBJ databases">
        <title>Depth-based differentiation of microbial function through sediment-hosted aquifers and enrichment of novel symbionts in the deep terrestrial subsurface.</title>
        <authorList>
            <person name="Probst A.J."/>
            <person name="Ladd B."/>
            <person name="Jarett J.K."/>
            <person name="Geller-Mcgrath D.E."/>
            <person name="Sieber C.M.K."/>
            <person name="Emerson J.B."/>
            <person name="Anantharaman K."/>
            <person name="Thomas B.C."/>
            <person name="Malmstrom R."/>
            <person name="Stieglmeier M."/>
            <person name="Klingl A."/>
            <person name="Woyke T."/>
            <person name="Ryan C.M."/>
            <person name="Banfield J.F."/>
        </authorList>
    </citation>
    <scope>NUCLEOTIDE SEQUENCE [LARGE SCALE GENOMIC DNA]</scope>
</reference>
<name>A0A2M7QAJ0_9BACT</name>
<evidence type="ECO:0000256" key="1">
    <source>
        <dbReference type="SAM" id="MobiDB-lite"/>
    </source>
</evidence>
<feature type="compositionally biased region" description="Polar residues" evidence="1">
    <location>
        <begin position="137"/>
        <end position="148"/>
    </location>
</feature>
<accession>A0A2M7QAJ0</accession>
<dbReference type="AlphaFoldDB" id="A0A2M7QAJ0"/>
<feature type="region of interest" description="Disordered" evidence="1">
    <location>
        <begin position="125"/>
        <end position="173"/>
    </location>
</feature>
<comment type="caution">
    <text evidence="2">The sequence shown here is derived from an EMBL/GenBank/DDBJ whole genome shotgun (WGS) entry which is preliminary data.</text>
</comment>
<feature type="compositionally biased region" description="Polar residues" evidence="1">
    <location>
        <begin position="34"/>
        <end position="52"/>
    </location>
</feature>
<sequence length="173" mass="18943">MRKTGDRLILADPSSDSAVVVMDLAAYERLLNQASEQPANSRSETVSATEQPIPTPPRKDIVRSVAEVESIPVEPPPVARPIGQFQPQSQEFNQAGLERLTVSGTRANINREIGLQSTVKSVIESMVKSSPRDESRIQNQSAVQQPASLPTEPSVGQPDEPAEEERFYLEPIE</sequence>
<organism evidence="2 3">
    <name type="scientific">Candidatus Uhrbacteria bacterium CG_4_10_14_0_8_um_filter_58_22</name>
    <dbReference type="NCBI Taxonomy" id="1975029"/>
    <lineage>
        <taxon>Bacteria</taxon>
        <taxon>Candidatus Uhriibacteriota</taxon>
    </lineage>
</organism>
<gene>
    <name evidence="2" type="ORF">COY93_03270</name>
</gene>
<dbReference type="Proteomes" id="UP000230973">
    <property type="component" value="Unassembled WGS sequence"/>
</dbReference>
<feature type="region of interest" description="Disordered" evidence="1">
    <location>
        <begin position="34"/>
        <end position="59"/>
    </location>
</feature>
<dbReference type="EMBL" id="PFLC01000040">
    <property type="protein sequence ID" value="PIY62409.1"/>
    <property type="molecule type" value="Genomic_DNA"/>
</dbReference>
<protein>
    <submittedName>
        <fullName evidence="2">Uncharacterized protein</fullName>
    </submittedName>
</protein>
<evidence type="ECO:0000313" key="2">
    <source>
        <dbReference type="EMBL" id="PIY62409.1"/>
    </source>
</evidence>